<feature type="transmembrane region" description="Helical" evidence="9">
    <location>
        <begin position="1487"/>
        <end position="1506"/>
    </location>
</feature>
<dbReference type="CDD" id="cd00112">
    <property type="entry name" value="LDLa"/>
    <property type="match status" value="1"/>
</dbReference>
<evidence type="ECO:0000259" key="11">
    <source>
        <dbReference type="PROSITE" id="PS50026"/>
    </source>
</evidence>
<evidence type="ECO:0000256" key="1">
    <source>
        <dbReference type="ARBA" id="ARBA00004167"/>
    </source>
</evidence>
<dbReference type="PROSITE" id="PS01186">
    <property type="entry name" value="EGF_2"/>
    <property type="match status" value="2"/>
</dbReference>
<evidence type="ECO:0000256" key="6">
    <source>
        <dbReference type="ARBA" id="ARBA00023157"/>
    </source>
</evidence>
<evidence type="ECO:0000259" key="12">
    <source>
        <dbReference type="PROSITE" id="PS50262"/>
    </source>
</evidence>
<feature type="disulfide bond" evidence="7">
    <location>
        <begin position="914"/>
        <end position="924"/>
    </location>
</feature>
<feature type="transmembrane region" description="Helical" evidence="9">
    <location>
        <begin position="1080"/>
        <end position="1100"/>
    </location>
</feature>
<protein>
    <submittedName>
        <fullName evidence="13">Low density lipoprotein</fullName>
    </submittedName>
</protein>
<dbReference type="PROSITE" id="PS50026">
    <property type="entry name" value="EGF_3"/>
    <property type="match status" value="2"/>
</dbReference>
<dbReference type="SMART" id="SM00192">
    <property type="entry name" value="LDLa"/>
    <property type="match status" value="6"/>
</dbReference>
<feature type="domain" description="EGF-like" evidence="11">
    <location>
        <begin position="986"/>
        <end position="1031"/>
    </location>
</feature>
<evidence type="ECO:0000256" key="8">
    <source>
        <dbReference type="PROSITE-ProRule" id="PRU00124"/>
    </source>
</evidence>
<feature type="disulfide bond" evidence="8">
    <location>
        <begin position="676"/>
        <end position="691"/>
    </location>
</feature>
<dbReference type="Pfam" id="PF00008">
    <property type="entry name" value="EGF"/>
    <property type="match status" value="1"/>
</dbReference>
<evidence type="ECO:0000256" key="10">
    <source>
        <dbReference type="SAM" id="SignalP"/>
    </source>
</evidence>
<feature type="disulfide bond" evidence="7">
    <location>
        <begin position="938"/>
        <end position="947"/>
    </location>
</feature>
<evidence type="ECO:0000256" key="3">
    <source>
        <dbReference type="ARBA" id="ARBA00022737"/>
    </source>
</evidence>
<accession>G3KGV9</accession>
<dbReference type="PROSITE" id="PS50262">
    <property type="entry name" value="G_PROTEIN_RECEP_F1_2"/>
    <property type="match status" value="1"/>
</dbReference>
<dbReference type="EMBL" id="JN235988">
    <property type="protein sequence ID" value="AEN94416.1"/>
    <property type="molecule type" value="Genomic_DNA"/>
</dbReference>
<feature type="transmembrane region" description="Helical" evidence="9">
    <location>
        <begin position="1298"/>
        <end position="1323"/>
    </location>
</feature>
<keyword evidence="10" id="KW-0732">Signal</keyword>
<dbReference type="GO" id="GO:0005886">
    <property type="term" value="C:plasma membrane"/>
    <property type="evidence" value="ECO:0007669"/>
    <property type="project" value="TreeGrafter"/>
</dbReference>
<keyword evidence="3" id="KW-0677">Repeat</keyword>
<dbReference type="PANTHER" id="PTHR24270:SF61">
    <property type="entry name" value="EGF-LIKE DOMAIN-CONTAINING PROTEIN"/>
    <property type="match status" value="1"/>
</dbReference>
<evidence type="ECO:0000256" key="2">
    <source>
        <dbReference type="ARBA" id="ARBA00022692"/>
    </source>
</evidence>
<dbReference type="PANTHER" id="PTHR24270">
    <property type="entry name" value="LOW-DENSITY LIPOPROTEIN RECEPTOR-RELATED"/>
    <property type="match status" value="1"/>
</dbReference>
<dbReference type="InterPro" id="IPR050685">
    <property type="entry name" value="LDLR"/>
</dbReference>
<evidence type="ECO:0000256" key="4">
    <source>
        <dbReference type="ARBA" id="ARBA00022989"/>
    </source>
</evidence>
<dbReference type="PROSITE" id="PS50068">
    <property type="entry name" value="LDLRA_2"/>
    <property type="match status" value="2"/>
</dbReference>
<dbReference type="PROSITE" id="PS00022">
    <property type="entry name" value="EGF_1"/>
    <property type="match status" value="3"/>
</dbReference>
<dbReference type="SUPFAM" id="SSF81321">
    <property type="entry name" value="Family A G protein-coupled receptor-like"/>
    <property type="match status" value="1"/>
</dbReference>
<dbReference type="CDD" id="cd00054">
    <property type="entry name" value="EGF_CA"/>
    <property type="match status" value="1"/>
</dbReference>
<sequence length="1564" mass="183690">MMLKYLFLLIQFYKIIAETPHFNLHHTDWTSENEIYATLQHDCLYVSVLTDFEKRVQSYQTISYCLTEWPSKWNIIENEFQETFTFEELYQQNVTFEQLYNWSASIKLIEDYQQYRNQRSTTSSTELEQSSTRFSNCTLPKFGSKCQYSLETYQSSDTSLTKSVHDYYRKRYLPISRTCYTQMECDRGSQSLCLGWYEICDGIIDCFNDEIDEKYCWQLKMNKCNENEHQCENGQCILQEFYQDSQYAFECLDGSDLHRLTAEAPPYLSFEPNFLKEDIQFVRYIGRAMAKTSYPSVLVQIELLKKEIFIETPRVMSDDCWLAFKCYYKIINEKCDNLQFNQTFLEIIEMKCPEQLLIPSIPIAFRHIYFLYVKEFILQSNRTLEPHYICYDRRYCDGFLPNRTLIFFNNLTCRKPEDFPLSFHEVYDASDIEYYIKPIYKQLYQCNTILYENSTICKHSKMYQCFNSSKCIIENQLCDNIIDCNYHDDEYCSIRNTDCREGQFKCRKTNKCIPIHLVRNGACDCGKENLPSCQDEDENPDIRRDLVPFHFICDGAIQLSPAMIDNRYESDETECDYWPCDNLYAHRNGKWNCWNGLDEMNCNSDSECQSGHHQCVSSKTFQLICLPIEKFNDGKIDCVGATDELKLCRLNQSVYTKNFYCINDTNHKCILSSKLCAENNRCANGEDEQLCSPIRNLTRSNSICESEYDSIRSQVHAFFCRLGIQYPISDVVKFPEEDPPEQMKNPSLQIRQSHIFPTIRTVGQRCHRGLPLKIWLNNETNLSTEACLCPPSYYGPQCQYDRQRISLTLKFQAQSDSRRTLFTFIVSLIDDQHRIFSYQQYTYHYLRDCRMKYNIYLLYPILSKAKYSIHIDIYEKISLIYRGSFFLPIDYEFLPVHRIVKKLVIPYKSYLKICSNQFCQNGQCLSYANDQNRTFCQCKEGWSGEFCTIRHNCHCSSPPICVGVTVNNESVCVCPKNRWGYRCLLESDPCQSDGNPKCLNDGQCIPDDQQWQLSDKYFCICPKGFKGQRCEESELYLKLTFHKDIILSQSIIFHFISSSGSSTYNTSLVQRISLYQKEVLIYHSQIFPILLIQLLNYYYYLMRTKLVSGMELTSNNQTIYPSYRCKHINELFNETILSLHSFRRLKYYQIPCEKYSPNLHCFYDDRYFCSCDNVNQKRLSSCFHFDTKWRQTCFGLSNCENNAQCIQNDPECPSETVCLCPKCFYGTLCQFSSESFGMSLDGILGYHIQPFKKLTDQPFIIRFSLGLTIVLTILGLINGIFSLLTFKSKELQKTGCGLYLIGSSLTTLSTMIIFLSKFIILLISQINYITNDSFLRIQCYSLDFLLRISLNMDQYLNACVASERALTAYRGINFDKKKSKQLAKYIIISFLLWTIVTTIHDPINRKLVKDNENEDYEKRIWCSVSYSSNLQIFNSIINLIHFFIPFILNLISAFIIIIMTSLQRKKLQRQLTYRHILQEQCREHKHLLIAPIVLVLLAVPRLILSFLPSCMDSAAHVWLPLIAYFISFIPPLLTFVIFVVPSKYYRKEFDKSVKQIQTAIRWGS</sequence>
<comment type="subcellular location">
    <subcellularLocation>
        <location evidence="1">Membrane</location>
        <topology evidence="1">Single-pass membrane protein</topology>
    </subcellularLocation>
</comment>
<feature type="transmembrane region" description="Helical" evidence="9">
    <location>
        <begin position="1259"/>
        <end position="1286"/>
    </location>
</feature>
<proteinExistence type="predicted"/>
<dbReference type="InterPro" id="IPR002172">
    <property type="entry name" value="LDrepeatLR_classA_rpt"/>
</dbReference>
<evidence type="ECO:0000256" key="7">
    <source>
        <dbReference type="PROSITE-ProRule" id="PRU00076"/>
    </source>
</evidence>
<dbReference type="InterPro" id="IPR017452">
    <property type="entry name" value="GPCR_Rhodpsn_7TM"/>
</dbReference>
<dbReference type="SUPFAM" id="SSF57196">
    <property type="entry name" value="EGF/Laminin"/>
    <property type="match status" value="1"/>
</dbReference>
<keyword evidence="5 9" id="KW-0472">Membrane</keyword>
<evidence type="ECO:0000256" key="5">
    <source>
        <dbReference type="ARBA" id="ARBA00023136"/>
    </source>
</evidence>
<keyword evidence="7" id="KW-0245">EGF-like domain</keyword>
<dbReference type="SMART" id="SM00181">
    <property type="entry name" value="EGF"/>
    <property type="match status" value="3"/>
</dbReference>
<feature type="disulfide bond" evidence="7">
    <location>
        <begin position="1021"/>
        <end position="1030"/>
    </location>
</feature>
<dbReference type="Gene3D" id="1.20.1070.10">
    <property type="entry name" value="Rhodopsin 7-helix transmembrane proteins"/>
    <property type="match status" value="1"/>
</dbReference>
<dbReference type="InterPro" id="IPR000742">
    <property type="entry name" value="EGF"/>
</dbReference>
<feature type="domain" description="EGF-like" evidence="11">
    <location>
        <begin position="910"/>
        <end position="948"/>
    </location>
</feature>
<feature type="disulfide bond" evidence="7">
    <location>
        <begin position="919"/>
        <end position="936"/>
    </location>
</feature>
<feature type="transmembrane region" description="Helical" evidence="9">
    <location>
        <begin position="1518"/>
        <end position="1540"/>
    </location>
</feature>
<keyword evidence="13" id="KW-0449">Lipoprotein</keyword>
<feature type="signal peptide" evidence="10">
    <location>
        <begin position="1"/>
        <end position="17"/>
    </location>
</feature>
<evidence type="ECO:0000256" key="9">
    <source>
        <dbReference type="SAM" id="Phobius"/>
    </source>
</evidence>
<dbReference type="PRINTS" id="PR00261">
    <property type="entry name" value="LDLRECEPTOR"/>
</dbReference>
<keyword evidence="2 9" id="KW-0812">Transmembrane</keyword>
<keyword evidence="4 9" id="KW-1133">Transmembrane helix</keyword>
<reference evidence="13" key="1">
    <citation type="journal article" date="2011" name="Proc. Natl. Acad. Sci. U.S.A.">
        <title>A widespread class of reverse transcriptase-related cellular genes.</title>
        <authorList>
            <person name="Gladyshev E.A."/>
            <person name="Arkhipova I.R."/>
        </authorList>
    </citation>
    <scope>NUCLEOTIDE SEQUENCE</scope>
</reference>
<feature type="transmembrane region" description="Helical" evidence="9">
    <location>
        <begin position="1382"/>
        <end position="1400"/>
    </location>
</feature>
<comment type="caution">
    <text evidence="7">Lacks conserved residue(s) required for the propagation of feature annotation.</text>
</comment>
<feature type="domain" description="G-protein coupled receptors family 1 profile" evidence="12">
    <location>
        <begin position="1277"/>
        <end position="1538"/>
    </location>
</feature>
<evidence type="ECO:0000313" key="13">
    <source>
        <dbReference type="EMBL" id="AEN94416.1"/>
    </source>
</evidence>
<keyword evidence="6 7" id="KW-1015">Disulfide bond</keyword>
<dbReference type="Gene3D" id="2.10.25.10">
    <property type="entry name" value="Laminin"/>
    <property type="match status" value="2"/>
</dbReference>
<organism evidence="13">
    <name type="scientific">Adineta vaga</name>
    <name type="common">Rotifer</name>
    <name type="synonym">Callidina vaga</name>
    <dbReference type="NCBI Taxonomy" id="104782"/>
    <lineage>
        <taxon>Eukaryota</taxon>
        <taxon>Metazoa</taxon>
        <taxon>Spiralia</taxon>
        <taxon>Gnathifera</taxon>
        <taxon>Rotifera</taxon>
        <taxon>Eurotatoria</taxon>
        <taxon>Bdelloidea</taxon>
        <taxon>Adinetida</taxon>
        <taxon>Adinetidae</taxon>
        <taxon>Adineta</taxon>
    </lineage>
</organism>
<feature type="chain" id="PRO_5003446724" evidence="10">
    <location>
        <begin position="18"/>
        <end position="1564"/>
    </location>
</feature>
<name>G3KGV9_ADIVA</name>
<feature type="transmembrane region" description="Helical" evidence="9">
    <location>
        <begin position="1436"/>
        <end position="1459"/>
    </location>
</feature>